<accession>A0A7S9HCF3</accession>
<reference evidence="1 2" key="1">
    <citation type="submission" date="2020-11" db="EMBL/GenBank/DDBJ databases">
        <title>Complete genome sequence for Salinimonas sp. strain G2-b.</title>
        <authorList>
            <person name="Park S.-J."/>
        </authorList>
    </citation>
    <scope>NUCLEOTIDE SEQUENCE [LARGE SCALE GENOMIC DNA]</scope>
    <source>
        <strain evidence="1 2">G2-b</strain>
    </source>
</reference>
<protein>
    <submittedName>
        <fullName evidence="1">DUF3025 domain-containing protein</fullName>
    </submittedName>
</protein>
<evidence type="ECO:0000313" key="2">
    <source>
        <dbReference type="Proteomes" id="UP000595095"/>
    </source>
</evidence>
<dbReference type="Pfam" id="PF11227">
    <property type="entry name" value="DUF3025"/>
    <property type="match status" value="1"/>
</dbReference>
<gene>
    <name evidence="1" type="ORF">IT774_11610</name>
</gene>
<dbReference type="EMBL" id="CP064795">
    <property type="protein sequence ID" value="QPG04822.1"/>
    <property type="molecule type" value="Genomic_DNA"/>
</dbReference>
<organism evidence="1 2">
    <name type="scientific">Salinimonas marina</name>
    <dbReference type="NCBI Taxonomy" id="2785918"/>
    <lineage>
        <taxon>Bacteria</taxon>
        <taxon>Pseudomonadati</taxon>
        <taxon>Pseudomonadota</taxon>
        <taxon>Gammaproteobacteria</taxon>
        <taxon>Alteromonadales</taxon>
        <taxon>Alteromonadaceae</taxon>
        <taxon>Alteromonas/Salinimonas group</taxon>
        <taxon>Salinimonas</taxon>
    </lineage>
</organism>
<proteinExistence type="predicted"/>
<sequence>MKSNEPNWQAGLSLASFAQPVKQVLSELGLAQLSTFPRAVQLNYIVDQRFREAWQGPEFVDQGQLNVSETRYYEEIIAEDNCIPTREDSWHDLFNACIWLQFPLTKQYLNMLHVQDIRDHGVHPRTKRRNHVTHFDECGVILAVPHQYLQQANELLQQLASHEWLEALYFRRECWQQQIFAFVFGHANLEMMLSPFMGLTGKWLAVEVDDNFAHLSAFEQTQHLDQALLRRIRQLDDFNPPRLMPPLPLLGVPGWWTGQTEQFYRNTDYFRPLPAGKGTTPQLPLT</sequence>
<dbReference type="InterPro" id="IPR021390">
    <property type="entry name" value="DUF3025"/>
</dbReference>
<dbReference type="RefSeq" id="WP_195809914.1">
    <property type="nucleotide sequence ID" value="NZ_CP064795.1"/>
</dbReference>
<name>A0A7S9HCF3_9ALTE</name>
<evidence type="ECO:0000313" key="1">
    <source>
        <dbReference type="EMBL" id="QPG04822.1"/>
    </source>
</evidence>
<keyword evidence="2" id="KW-1185">Reference proteome</keyword>
<dbReference type="Proteomes" id="UP000595095">
    <property type="component" value="Chromosome"/>
</dbReference>
<dbReference type="KEGG" id="smaa:IT774_11610"/>
<dbReference type="AlphaFoldDB" id="A0A7S9HCF3"/>